<name>A0A7X6N0Y0_9LACO</name>
<gene>
    <name evidence="3" type="ORF">HF964_02535</name>
</gene>
<feature type="domain" description="PTS EIIA type-4" evidence="2">
    <location>
        <begin position="1"/>
        <end position="124"/>
    </location>
</feature>
<comment type="caution">
    <text evidence="3">The sequence shown here is derived from an EMBL/GenBank/DDBJ whole genome shotgun (WGS) entry which is preliminary data.</text>
</comment>
<dbReference type="PANTHER" id="PTHR33799">
    <property type="entry name" value="PTS PERMEASE-RELATED-RELATED"/>
    <property type="match status" value="1"/>
</dbReference>
<protein>
    <submittedName>
        <fullName evidence="3">Multidrug transporter</fullName>
    </submittedName>
</protein>
<dbReference type="AlphaFoldDB" id="A0A7X6N0Y0"/>
<dbReference type="RefSeq" id="WP_168721471.1">
    <property type="nucleotide sequence ID" value="NZ_JAAXPN010000001.1"/>
</dbReference>
<dbReference type="Pfam" id="PF03610">
    <property type="entry name" value="EIIA-man"/>
    <property type="match status" value="1"/>
</dbReference>
<dbReference type="GO" id="GO:0016740">
    <property type="term" value="F:transferase activity"/>
    <property type="evidence" value="ECO:0007669"/>
    <property type="project" value="UniProtKB-KW"/>
</dbReference>
<dbReference type="InterPro" id="IPR051471">
    <property type="entry name" value="Bacterial_PTS_sugar_comp"/>
</dbReference>
<organism evidence="3 4">
    <name type="scientific">Periweissella fabalis</name>
    <dbReference type="NCBI Taxonomy" id="1070421"/>
    <lineage>
        <taxon>Bacteria</taxon>
        <taxon>Bacillati</taxon>
        <taxon>Bacillota</taxon>
        <taxon>Bacilli</taxon>
        <taxon>Lactobacillales</taxon>
        <taxon>Lactobacillaceae</taxon>
        <taxon>Periweissella</taxon>
    </lineage>
</organism>
<proteinExistence type="predicted"/>
<evidence type="ECO:0000313" key="4">
    <source>
        <dbReference type="Proteomes" id="UP000549765"/>
    </source>
</evidence>
<dbReference type="InterPro" id="IPR036662">
    <property type="entry name" value="PTS_EIIA_man-typ_sf"/>
</dbReference>
<accession>A0A7X6N0Y0</accession>
<dbReference type="PANTHER" id="PTHR33799:SF1">
    <property type="entry name" value="PTS SYSTEM MANNOSE-SPECIFIC EIIAB COMPONENT-RELATED"/>
    <property type="match status" value="1"/>
</dbReference>
<dbReference type="GO" id="GO:0009401">
    <property type="term" value="P:phosphoenolpyruvate-dependent sugar phosphotransferase system"/>
    <property type="evidence" value="ECO:0007669"/>
    <property type="project" value="InterPro"/>
</dbReference>
<evidence type="ECO:0000259" key="2">
    <source>
        <dbReference type="PROSITE" id="PS51096"/>
    </source>
</evidence>
<dbReference type="Gene3D" id="3.40.50.510">
    <property type="entry name" value="Phosphotransferase system, mannose-type IIA component"/>
    <property type="match status" value="1"/>
</dbReference>
<dbReference type="Proteomes" id="UP000549765">
    <property type="component" value="Unassembled WGS sequence"/>
</dbReference>
<evidence type="ECO:0000256" key="1">
    <source>
        <dbReference type="ARBA" id="ARBA00022679"/>
    </source>
</evidence>
<dbReference type="EMBL" id="JAAXPN010000001">
    <property type="protein sequence ID" value="NKZ23686.1"/>
    <property type="molecule type" value="Genomic_DNA"/>
</dbReference>
<keyword evidence="4" id="KW-1185">Reference proteome</keyword>
<sequence>MQIIITGYGNFASGMLSSAKLIAGDLSRIQVVDFIAPMDAKALAHRYHILLKHDPRTVFFCDIVGGTPFKQAVLTKTLPDTEVAVIAGGNISGLLAIAWRHDISKYLNTMSLAKALVSASEAGLGIDEQ</sequence>
<dbReference type="PROSITE" id="PS51096">
    <property type="entry name" value="PTS_EIIA_TYPE_4"/>
    <property type="match status" value="1"/>
</dbReference>
<dbReference type="GO" id="GO:0016020">
    <property type="term" value="C:membrane"/>
    <property type="evidence" value="ECO:0007669"/>
    <property type="project" value="InterPro"/>
</dbReference>
<dbReference type="InterPro" id="IPR004701">
    <property type="entry name" value="PTS_EIIA_man-typ"/>
</dbReference>
<evidence type="ECO:0000313" key="3">
    <source>
        <dbReference type="EMBL" id="NKZ23686.1"/>
    </source>
</evidence>
<reference evidence="3 4" key="1">
    <citation type="submission" date="2020-04" db="EMBL/GenBank/DDBJ databases">
        <title>MicrobeNet Type strains.</title>
        <authorList>
            <person name="Nicholson A.C."/>
        </authorList>
    </citation>
    <scope>NUCLEOTIDE SEQUENCE [LARGE SCALE GENOMIC DNA]</scope>
    <source>
        <strain evidence="3 4">CCUG 61472</strain>
    </source>
</reference>
<dbReference type="SUPFAM" id="SSF53062">
    <property type="entry name" value="PTS system fructose IIA component-like"/>
    <property type="match status" value="1"/>
</dbReference>
<keyword evidence="1" id="KW-0808">Transferase</keyword>